<dbReference type="OrthoDB" id="8781641at2"/>
<dbReference type="RefSeq" id="WP_011811455.1">
    <property type="nucleotide sequence ID" value="NC_008786.1"/>
</dbReference>
<organism evidence="1 2">
    <name type="scientific">Verminephrobacter eiseniae (strain EF01-2)</name>
    <dbReference type="NCBI Taxonomy" id="391735"/>
    <lineage>
        <taxon>Bacteria</taxon>
        <taxon>Pseudomonadati</taxon>
        <taxon>Pseudomonadota</taxon>
        <taxon>Betaproteobacteria</taxon>
        <taxon>Burkholderiales</taxon>
        <taxon>Comamonadaceae</taxon>
        <taxon>Verminephrobacter</taxon>
    </lineage>
</organism>
<sequence>MARRVDLQLYETAKVMAKMQARACVISRITGLSIADTRKIWHDEMGRSSPSGQQPNDDQWFLKSPLRRMHGALILQLYARAQKAMPPHAAFTHAYYHYARLTAGLAPRSTWQGDPAFRQSEDDYVIPFLRAHFLTLLYTDETLSDGQRKCNLQTRRCKSCGTLYLGHVEEVSSKCPICVAQKK</sequence>
<evidence type="ECO:0000313" key="2">
    <source>
        <dbReference type="Proteomes" id="UP000000374"/>
    </source>
</evidence>
<gene>
    <name evidence="1" type="ordered locus">Veis_3754</name>
</gene>
<dbReference type="KEGG" id="vei:Veis_3754"/>
<proteinExistence type="predicted"/>
<accession>A1WPA9</accession>
<name>A1WPA9_VEREI</name>
<dbReference type="EMBL" id="CP000542">
    <property type="protein sequence ID" value="ABM59466.1"/>
    <property type="molecule type" value="Genomic_DNA"/>
</dbReference>
<dbReference type="SUPFAM" id="SSF160930">
    <property type="entry name" value="FlhC-like"/>
    <property type="match status" value="1"/>
</dbReference>
<dbReference type="AlphaFoldDB" id="A1WPA9"/>
<dbReference type="GeneID" id="76462127"/>
<dbReference type="STRING" id="391735.Veis_3754"/>
<evidence type="ECO:0008006" key="3">
    <source>
        <dbReference type="Google" id="ProtNLM"/>
    </source>
</evidence>
<evidence type="ECO:0000313" key="1">
    <source>
        <dbReference type="EMBL" id="ABM59466.1"/>
    </source>
</evidence>
<reference evidence="2" key="1">
    <citation type="submission" date="2006-12" db="EMBL/GenBank/DDBJ databases">
        <title>Complete sequence of chromosome 1 of Verminephrobacter eiseniae EF01-2.</title>
        <authorList>
            <person name="Copeland A."/>
            <person name="Lucas S."/>
            <person name="Lapidus A."/>
            <person name="Barry K."/>
            <person name="Detter J.C."/>
            <person name="Glavina del Rio T."/>
            <person name="Dalin E."/>
            <person name="Tice H."/>
            <person name="Pitluck S."/>
            <person name="Chertkov O."/>
            <person name="Brettin T."/>
            <person name="Bruce D."/>
            <person name="Han C."/>
            <person name="Tapia R."/>
            <person name="Gilna P."/>
            <person name="Schmutz J."/>
            <person name="Larimer F."/>
            <person name="Land M."/>
            <person name="Hauser L."/>
            <person name="Kyrpides N."/>
            <person name="Kim E."/>
            <person name="Stahl D."/>
            <person name="Richardson P."/>
        </authorList>
    </citation>
    <scope>NUCLEOTIDE SEQUENCE [LARGE SCALE GENOMIC DNA]</scope>
    <source>
        <strain evidence="2">EF01-2</strain>
    </source>
</reference>
<protein>
    <recommendedName>
        <fullName evidence="3">Transcriptional activator FlhC</fullName>
    </recommendedName>
</protein>
<dbReference type="HOGENOM" id="CLU_1494912_0_0_4"/>
<keyword evidence="2" id="KW-1185">Reference proteome</keyword>
<dbReference type="Proteomes" id="UP000000374">
    <property type="component" value="Chromosome"/>
</dbReference>